<reference evidence="1" key="1">
    <citation type="submission" date="2021-01" db="EMBL/GenBank/DDBJ databases">
        <authorList>
            <person name="Corre E."/>
            <person name="Pelletier E."/>
            <person name="Niang G."/>
            <person name="Scheremetjew M."/>
            <person name="Finn R."/>
            <person name="Kale V."/>
            <person name="Holt S."/>
            <person name="Cochrane G."/>
            <person name="Meng A."/>
            <person name="Brown T."/>
            <person name="Cohen L."/>
        </authorList>
    </citation>
    <scope>NUCLEOTIDE SEQUENCE</scope>
    <source>
        <strain evidence="1">RCC1130</strain>
    </source>
</reference>
<accession>A0A7S0J763</accession>
<evidence type="ECO:0000313" key="1">
    <source>
        <dbReference type="EMBL" id="CAD8543294.1"/>
    </source>
</evidence>
<proteinExistence type="predicted"/>
<protein>
    <recommendedName>
        <fullName evidence="2">O-fucosyltransferase family protein</fullName>
    </recommendedName>
</protein>
<name>A0A7S0J763_9EUKA</name>
<dbReference type="AlphaFoldDB" id="A0A7S0J763"/>
<organism evidence="1">
    <name type="scientific">Calcidiscus leptoporus</name>
    <dbReference type="NCBI Taxonomy" id="127549"/>
    <lineage>
        <taxon>Eukaryota</taxon>
        <taxon>Haptista</taxon>
        <taxon>Haptophyta</taxon>
        <taxon>Prymnesiophyceae</taxon>
        <taxon>Coccolithales</taxon>
        <taxon>Calcidiscaceae</taxon>
        <taxon>Calcidiscus</taxon>
    </lineage>
</organism>
<sequence length="353" mass="38365">MSADVPRPVACDDTSFDWLAAYLRLRHKQSSSRGARYLLYEADTSGFGDRVDGLLFALCLAALSERVLLSTDYWFAGYLRPKLPKIRFNASIHPPLPTKAHMFFTTNGVLPAGISVDVASPLIRVLANAGPHHAHTLENLTATRTPSGRRVAKLVGAYLTDRDRELHRLGSIHALELHMPSSCIFSSLLEMAPPLTDAITAARQDMFGNALQSYAAIHLRLGDTADGSSMEYRQCVHKTDERISLPAALSHVQRALEATNGLPLYVATDNGLLKAQLRRKQGVHVHGCDDCATHIASNRFARSAAPAKLMFEELGLLAAASVLLCPPGNPSRFFRTAVYLRGAGCTLALRGGD</sequence>
<evidence type="ECO:0008006" key="2">
    <source>
        <dbReference type="Google" id="ProtNLM"/>
    </source>
</evidence>
<gene>
    <name evidence="1" type="ORF">CLEP1334_LOCUS18581</name>
</gene>
<dbReference type="EMBL" id="HBER01036636">
    <property type="protein sequence ID" value="CAD8543294.1"/>
    <property type="molecule type" value="Transcribed_RNA"/>
</dbReference>